<dbReference type="GO" id="GO:0006508">
    <property type="term" value="P:proteolysis"/>
    <property type="evidence" value="ECO:0007669"/>
    <property type="project" value="InterPro"/>
</dbReference>
<dbReference type="SUPFAM" id="SSF50494">
    <property type="entry name" value="Trypsin-like serine proteases"/>
    <property type="match status" value="1"/>
</dbReference>
<accession>A0A6A0GST8</accession>
<gene>
    <name evidence="4" type="ORF">HAZT_HAZT005486</name>
</gene>
<feature type="region of interest" description="Disordered" evidence="2">
    <location>
        <begin position="1"/>
        <end position="25"/>
    </location>
</feature>
<keyword evidence="1" id="KW-1015">Disulfide bond</keyword>
<dbReference type="PANTHER" id="PTHR24252">
    <property type="entry name" value="ACROSIN-RELATED"/>
    <property type="match status" value="1"/>
</dbReference>
<dbReference type="GO" id="GO:0004252">
    <property type="term" value="F:serine-type endopeptidase activity"/>
    <property type="evidence" value="ECO:0007669"/>
    <property type="project" value="InterPro"/>
</dbReference>
<dbReference type="PROSITE" id="PS50240">
    <property type="entry name" value="TRYPSIN_DOM"/>
    <property type="match status" value="1"/>
</dbReference>
<dbReference type="AlphaFoldDB" id="A0A6A0GST8"/>
<evidence type="ECO:0000256" key="2">
    <source>
        <dbReference type="SAM" id="MobiDB-lite"/>
    </source>
</evidence>
<dbReference type="PANTHER" id="PTHR24252:SF7">
    <property type="entry name" value="HYALIN"/>
    <property type="match status" value="1"/>
</dbReference>
<dbReference type="EMBL" id="JQDR03015213">
    <property type="protein sequence ID" value="KAA0187016.1"/>
    <property type="molecule type" value="Genomic_DNA"/>
</dbReference>
<dbReference type="Pfam" id="PF00089">
    <property type="entry name" value="Trypsin"/>
    <property type="match status" value="2"/>
</dbReference>
<name>A0A6A0GST8_HYAAZ</name>
<dbReference type="Proteomes" id="UP000711488">
    <property type="component" value="Unassembled WGS sequence"/>
</dbReference>
<reference evidence="4" key="3">
    <citation type="submission" date="2019-06" db="EMBL/GenBank/DDBJ databases">
        <authorList>
            <person name="Poynton C."/>
            <person name="Hasenbein S."/>
            <person name="Benoit J.B."/>
            <person name="Sepulveda M.S."/>
            <person name="Poelchau M.F."/>
            <person name="Murali S.C."/>
            <person name="Chen S."/>
            <person name="Glastad K.M."/>
            <person name="Werren J.H."/>
            <person name="Vineis J.H."/>
            <person name="Bowen J.L."/>
            <person name="Friedrich M."/>
            <person name="Jones J."/>
            <person name="Robertson H.M."/>
            <person name="Feyereisen R."/>
            <person name="Mechler-Hickson A."/>
            <person name="Mathers N."/>
            <person name="Lee C.E."/>
            <person name="Colbourne J.K."/>
            <person name="Biales A."/>
            <person name="Johnston J.S."/>
            <person name="Wellborn G.A."/>
            <person name="Rosendale A.J."/>
            <person name="Cridge A.G."/>
            <person name="Munoz-Torres M.C."/>
            <person name="Bain P.A."/>
            <person name="Manny A.R."/>
            <person name="Major K.M."/>
            <person name="Lambert F.N."/>
            <person name="Vulpe C.D."/>
            <person name="Tuck P."/>
            <person name="Blalock B.J."/>
            <person name="Lin Y.-Y."/>
            <person name="Smith M.E."/>
            <person name="Ochoa-Acuna H."/>
            <person name="Chen M.-J.M."/>
            <person name="Childers C.P."/>
            <person name="Qu J."/>
            <person name="Dugan S."/>
            <person name="Lee S.L."/>
            <person name="Chao H."/>
            <person name="Dinh H."/>
            <person name="Han Y."/>
            <person name="Doddapaneni H."/>
            <person name="Worley K.C."/>
            <person name="Muzny D.M."/>
            <person name="Gibbs R.A."/>
            <person name="Richards S."/>
        </authorList>
    </citation>
    <scope>NUCLEOTIDE SEQUENCE</scope>
    <source>
        <strain evidence="4">HAZT.00-mixed</strain>
        <tissue evidence="4">Whole organism</tissue>
    </source>
</reference>
<sequence>MFSAVPPSTIPRSRSGQNKIVGGEDARPGQFPYQLGLYDVSGIPNEFLCGAIVYATDTMITAANCNLQYASVPIVDDETCRSFYGASAIADSMICAGDGNETTCKGDGGGPMTCGDYLCGITSFGYECNKFGYPGSHAIAGIEKDSDSQIKAGENAL</sequence>
<dbReference type="InterPro" id="IPR001254">
    <property type="entry name" value="Trypsin_dom"/>
</dbReference>
<reference evidence="4" key="1">
    <citation type="submission" date="2014-08" db="EMBL/GenBank/DDBJ databases">
        <authorList>
            <person name="Murali S."/>
            <person name="Richards S."/>
            <person name="Bandaranaike D."/>
            <person name="Bellair M."/>
            <person name="Blankenburg K."/>
            <person name="Chao H."/>
            <person name="Dinh H."/>
            <person name="Doddapaneni H."/>
            <person name="Dugan-Rocha S."/>
            <person name="Elkadiri S."/>
            <person name="Gnanaolivu R."/>
            <person name="Hughes D."/>
            <person name="Lee S."/>
            <person name="Li M."/>
            <person name="Ming W."/>
            <person name="Munidasa M."/>
            <person name="Muniz J."/>
            <person name="Nguyen L."/>
            <person name="Osuji N."/>
            <person name="Pu L.-L."/>
            <person name="Puazo M."/>
            <person name="Skinner E."/>
            <person name="Qu C."/>
            <person name="Quiroz J."/>
            <person name="Raj R."/>
            <person name="Weissenberger G."/>
            <person name="Xin Y."/>
            <person name="Zou X."/>
            <person name="Han Y."/>
            <person name="Worley K."/>
            <person name="Muzny D."/>
            <person name="Gibbs R."/>
        </authorList>
    </citation>
    <scope>NUCLEOTIDE SEQUENCE</scope>
    <source>
        <strain evidence="4">HAZT.00-mixed</strain>
        <tissue evidence="4">Whole organism</tissue>
    </source>
</reference>
<feature type="domain" description="Peptidase S1" evidence="3">
    <location>
        <begin position="1"/>
        <end position="157"/>
    </location>
</feature>
<organism evidence="4">
    <name type="scientific">Hyalella azteca</name>
    <name type="common">Amphipod</name>
    <dbReference type="NCBI Taxonomy" id="294128"/>
    <lineage>
        <taxon>Eukaryota</taxon>
        <taxon>Metazoa</taxon>
        <taxon>Ecdysozoa</taxon>
        <taxon>Arthropoda</taxon>
        <taxon>Crustacea</taxon>
        <taxon>Multicrustacea</taxon>
        <taxon>Malacostraca</taxon>
        <taxon>Eumalacostraca</taxon>
        <taxon>Peracarida</taxon>
        <taxon>Amphipoda</taxon>
        <taxon>Senticaudata</taxon>
        <taxon>Talitrida</taxon>
        <taxon>Talitroidea</taxon>
        <taxon>Hyalellidae</taxon>
        <taxon>Hyalella</taxon>
    </lineage>
</organism>
<comment type="caution">
    <text evidence="4">The sequence shown here is derived from an EMBL/GenBank/DDBJ whole genome shotgun (WGS) entry which is preliminary data.</text>
</comment>
<dbReference type="SMART" id="SM00020">
    <property type="entry name" value="Tryp_SPc"/>
    <property type="match status" value="1"/>
</dbReference>
<proteinExistence type="predicted"/>
<evidence type="ECO:0000313" key="4">
    <source>
        <dbReference type="EMBL" id="KAA0187016.1"/>
    </source>
</evidence>
<dbReference type="InterPro" id="IPR009003">
    <property type="entry name" value="Peptidase_S1_PA"/>
</dbReference>
<protein>
    <recommendedName>
        <fullName evidence="3">Peptidase S1 domain-containing protein</fullName>
    </recommendedName>
</protein>
<evidence type="ECO:0000259" key="3">
    <source>
        <dbReference type="PROSITE" id="PS50240"/>
    </source>
</evidence>
<evidence type="ECO:0000256" key="1">
    <source>
        <dbReference type="ARBA" id="ARBA00023157"/>
    </source>
</evidence>
<dbReference type="InterPro" id="IPR043504">
    <property type="entry name" value="Peptidase_S1_PA_chymotrypsin"/>
</dbReference>
<dbReference type="Gene3D" id="2.40.10.10">
    <property type="entry name" value="Trypsin-like serine proteases"/>
    <property type="match status" value="2"/>
</dbReference>
<reference evidence="4" key="2">
    <citation type="journal article" date="2018" name="Environ. Sci. Technol.">
        <title>The Toxicogenome of Hyalella azteca: A Model for Sediment Ecotoxicology and Evolutionary Toxicology.</title>
        <authorList>
            <person name="Poynton H.C."/>
            <person name="Hasenbein S."/>
            <person name="Benoit J.B."/>
            <person name="Sepulveda M.S."/>
            <person name="Poelchau M.F."/>
            <person name="Hughes D.S.T."/>
            <person name="Murali S.C."/>
            <person name="Chen S."/>
            <person name="Glastad K.M."/>
            <person name="Goodisman M.A.D."/>
            <person name="Werren J.H."/>
            <person name="Vineis J.H."/>
            <person name="Bowen J.L."/>
            <person name="Friedrich M."/>
            <person name="Jones J."/>
            <person name="Robertson H.M."/>
            <person name="Feyereisen R."/>
            <person name="Mechler-Hickson A."/>
            <person name="Mathers N."/>
            <person name="Lee C.E."/>
            <person name="Colbourne J.K."/>
            <person name="Biales A."/>
            <person name="Johnston J.S."/>
            <person name="Wellborn G.A."/>
            <person name="Rosendale A.J."/>
            <person name="Cridge A.G."/>
            <person name="Munoz-Torres M.C."/>
            <person name="Bain P.A."/>
            <person name="Manny A.R."/>
            <person name="Major K.M."/>
            <person name="Lambert F.N."/>
            <person name="Vulpe C.D."/>
            <person name="Tuck P."/>
            <person name="Blalock B.J."/>
            <person name="Lin Y.Y."/>
            <person name="Smith M.E."/>
            <person name="Ochoa-Acuna H."/>
            <person name="Chen M.M."/>
            <person name="Childers C.P."/>
            <person name="Qu J."/>
            <person name="Dugan S."/>
            <person name="Lee S.L."/>
            <person name="Chao H."/>
            <person name="Dinh H."/>
            <person name="Han Y."/>
            <person name="Doddapaneni H."/>
            <person name="Worley K.C."/>
            <person name="Muzny D.M."/>
            <person name="Gibbs R.A."/>
            <person name="Richards S."/>
        </authorList>
    </citation>
    <scope>NUCLEOTIDE SEQUENCE</scope>
    <source>
        <strain evidence="4">HAZT.00-mixed</strain>
        <tissue evidence="4">Whole organism</tissue>
    </source>
</reference>